<evidence type="ECO:0000259" key="2">
    <source>
        <dbReference type="PROSITE" id="PS50181"/>
    </source>
</evidence>
<dbReference type="InterPro" id="IPR001810">
    <property type="entry name" value="F-box_dom"/>
</dbReference>
<evidence type="ECO:0000313" key="3">
    <source>
        <dbReference type="EMBL" id="KAK5704951.1"/>
    </source>
</evidence>
<protein>
    <recommendedName>
        <fullName evidence="2">F-box domain-containing protein</fullName>
    </recommendedName>
</protein>
<sequence>MAGCSIWSRSLIVVIKAAADKLAAITTPVPQPQDDWSPLLSLPSELHLRIVKDLDYLGAIRLSQVNKHFHDLVDPQQCPVEEKRRFVRDAQYWCEHNRMHLSMVSNHGETLFDTNGHACYSCYRVLPKREFSVRQSSKTFAKTSPRDYEDESGIYGCGRFCVDCGIKSGAYRAGMRLNLVTEERLTAEERNYYCETDVLALCSSCNILMFVWQGMNGPATCEVCKVEHKVAKDRHSIYSKQRLGHRTRFSACPQCKKKTLGCSLRKGRCCFCKGEVCQSCGCIGNEKGEWWCGRSCSKAAWTFVKKMMKEEWPTEVTLRKSIEKLRRARKRRKGVKPDVLDCEEVEEALSWLSL</sequence>
<evidence type="ECO:0000313" key="4">
    <source>
        <dbReference type="Proteomes" id="UP001310594"/>
    </source>
</evidence>
<reference evidence="3" key="1">
    <citation type="submission" date="2023-08" db="EMBL/GenBank/DDBJ databases">
        <title>Black Yeasts Isolated from many extreme environments.</title>
        <authorList>
            <person name="Coleine C."/>
            <person name="Stajich J.E."/>
            <person name="Selbmann L."/>
        </authorList>
    </citation>
    <scope>NUCLEOTIDE SEQUENCE</scope>
    <source>
        <strain evidence="3">CCFEE 5810</strain>
    </source>
</reference>
<feature type="domain" description="F-box" evidence="2">
    <location>
        <begin position="36"/>
        <end position="89"/>
    </location>
</feature>
<keyword evidence="1" id="KW-0732">Signal</keyword>
<dbReference type="InterPro" id="IPR036047">
    <property type="entry name" value="F-box-like_dom_sf"/>
</dbReference>
<evidence type="ECO:0000256" key="1">
    <source>
        <dbReference type="SAM" id="SignalP"/>
    </source>
</evidence>
<accession>A0AAN7ZVF4</accession>
<dbReference type="CDD" id="cd09917">
    <property type="entry name" value="F-box_SF"/>
    <property type="match status" value="1"/>
</dbReference>
<dbReference type="Proteomes" id="UP001310594">
    <property type="component" value="Unassembled WGS sequence"/>
</dbReference>
<feature type="chain" id="PRO_5043012698" description="F-box domain-containing protein" evidence="1">
    <location>
        <begin position="20"/>
        <end position="354"/>
    </location>
</feature>
<dbReference type="SUPFAM" id="SSF81383">
    <property type="entry name" value="F-box domain"/>
    <property type="match status" value="1"/>
</dbReference>
<dbReference type="EMBL" id="JAVRQU010000003">
    <property type="protein sequence ID" value="KAK5704951.1"/>
    <property type="molecule type" value="Genomic_DNA"/>
</dbReference>
<dbReference type="AlphaFoldDB" id="A0AAN7ZVF4"/>
<proteinExistence type="predicted"/>
<dbReference type="PROSITE" id="PS50181">
    <property type="entry name" value="FBOX"/>
    <property type="match status" value="1"/>
</dbReference>
<gene>
    <name evidence="3" type="ORF">LTR97_002062</name>
</gene>
<name>A0AAN7ZVF4_9PEZI</name>
<organism evidence="3 4">
    <name type="scientific">Elasticomyces elasticus</name>
    <dbReference type="NCBI Taxonomy" id="574655"/>
    <lineage>
        <taxon>Eukaryota</taxon>
        <taxon>Fungi</taxon>
        <taxon>Dikarya</taxon>
        <taxon>Ascomycota</taxon>
        <taxon>Pezizomycotina</taxon>
        <taxon>Dothideomycetes</taxon>
        <taxon>Dothideomycetidae</taxon>
        <taxon>Mycosphaerellales</taxon>
        <taxon>Teratosphaeriaceae</taxon>
        <taxon>Elasticomyces</taxon>
    </lineage>
</organism>
<dbReference type="Pfam" id="PF00646">
    <property type="entry name" value="F-box"/>
    <property type="match status" value="1"/>
</dbReference>
<comment type="caution">
    <text evidence="3">The sequence shown here is derived from an EMBL/GenBank/DDBJ whole genome shotgun (WGS) entry which is preliminary data.</text>
</comment>
<feature type="signal peptide" evidence="1">
    <location>
        <begin position="1"/>
        <end position="19"/>
    </location>
</feature>